<evidence type="ECO:0000313" key="2">
    <source>
        <dbReference type="Proteomes" id="UP000827092"/>
    </source>
</evidence>
<sequence length="77" mass="8742">MTIVQEQGMATSDELGDWQERYCAGFLFAKSSRIISLLDEESLLDEMKDREGNGRMISFKILPNNVAFGIRVVTKLK</sequence>
<comment type="caution">
    <text evidence="1">The sequence shown here is derived from an EMBL/GenBank/DDBJ whole genome shotgun (WGS) entry which is preliminary data.</text>
</comment>
<keyword evidence="2" id="KW-1185">Reference proteome</keyword>
<organism evidence="1 2">
    <name type="scientific">Oedothorax gibbosus</name>
    <dbReference type="NCBI Taxonomy" id="931172"/>
    <lineage>
        <taxon>Eukaryota</taxon>
        <taxon>Metazoa</taxon>
        <taxon>Ecdysozoa</taxon>
        <taxon>Arthropoda</taxon>
        <taxon>Chelicerata</taxon>
        <taxon>Arachnida</taxon>
        <taxon>Araneae</taxon>
        <taxon>Araneomorphae</taxon>
        <taxon>Entelegynae</taxon>
        <taxon>Araneoidea</taxon>
        <taxon>Linyphiidae</taxon>
        <taxon>Erigoninae</taxon>
        <taxon>Oedothorax</taxon>
    </lineage>
</organism>
<protein>
    <submittedName>
        <fullName evidence="1">Uncharacterized protein</fullName>
    </submittedName>
</protein>
<evidence type="ECO:0000313" key="1">
    <source>
        <dbReference type="EMBL" id="KAG8193978.1"/>
    </source>
</evidence>
<name>A0AAV6VDE8_9ARAC</name>
<dbReference type="EMBL" id="JAFNEN010000112">
    <property type="protein sequence ID" value="KAG8193978.1"/>
    <property type="molecule type" value="Genomic_DNA"/>
</dbReference>
<gene>
    <name evidence="1" type="ORF">JTE90_013673</name>
</gene>
<accession>A0AAV6VDE8</accession>
<proteinExistence type="predicted"/>
<reference evidence="1 2" key="1">
    <citation type="journal article" date="2022" name="Nat. Ecol. Evol.">
        <title>A masculinizing supergene underlies an exaggerated male reproductive morph in a spider.</title>
        <authorList>
            <person name="Hendrickx F."/>
            <person name="De Corte Z."/>
            <person name="Sonet G."/>
            <person name="Van Belleghem S.M."/>
            <person name="Kostlbacher S."/>
            <person name="Vangestel C."/>
        </authorList>
    </citation>
    <scope>NUCLEOTIDE SEQUENCE [LARGE SCALE GENOMIC DNA]</scope>
    <source>
        <strain evidence="1">W744_W776</strain>
    </source>
</reference>
<dbReference type="AlphaFoldDB" id="A0AAV6VDE8"/>
<dbReference type="Proteomes" id="UP000827092">
    <property type="component" value="Unassembled WGS sequence"/>
</dbReference>